<protein>
    <submittedName>
        <fullName evidence="1">Uncharacterized protein</fullName>
    </submittedName>
</protein>
<dbReference type="EMBL" id="JAEAOA010001788">
    <property type="protein sequence ID" value="KAK3611338.1"/>
    <property type="molecule type" value="Genomic_DNA"/>
</dbReference>
<reference evidence="1" key="3">
    <citation type="submission" date="2023-05" db="EMBL/GenBank/DDBJ databases">
        <authorList>
            <person name="Smith C.H."/>
        </authorList>
    </citation>
    <scope>NUCLEOTIDE SEQUENCE</scope>
    <source>
        <strain evidence="1">CHS0354</strain>
        <tissue evidence="1">Mantle</tissue>
    </source>
</reference>
<dbReference type="Proteomes" id="UP001195483">
    <property type="component" value="Unassembled WGS sequence"/>
</dbReference>
<comment type="caution">
    <text evidence="1">The sequence shown here is derived from an EMBL/GenBank/DDBJ whole genome shotgun (WGS) entry which is preliminary data.</text>
</comment>
<reference evidence="1" key="2">
    <citation type="journal article" date="2021" name="Genome Biol. Evol.">
        <title>Developing a high-quality reference genome for a parasitic bivalve with doubly uniparental inheritance (Bivalvia: Unionida).</title>
        <authorList>
            <person name="Smith C.H."/>
        </authorList>
    </citation>
    <scope>NUCLEOTIDE SEQUENCE</scope>
    <source>
        <strain evidence="1">CHS0354</strain>
        <tissue evidence="1">Mantle</tissue>
    </source>
</reference>
<dbReference type="AlphaFoldDB" id="A0AAE0WDI4"/>
<reference evidence="1" key="1">
    <citation type="journal article" date="2021" name="Genome Biol. Evol.">
        <title>A High-Quality Reference Genome for a Parasitic Bivalve with Doubly Uniparental Inheritance (Bivalvia: Unionida).</title>
        <authorList>
            <person name="Smith C.H."/>
        </authorList>
    </citation>
    <scope>NUCLEOTIDE SEQUENCE</scope>
    <source>
        <strain evidence="1">CHS0354</strain>
    </source>
</reference>
<organism evidence="1 2">
    <name type="scientific">Potamilus streckersoni</name>
    <dbReference type="NCBI Taxonomy" id="2493646"/>
    <lineage>
        <taxon>Eukaryota</taxon>
        <taxon>Metazoa</taxon>
        <taxon>Spiralia</taxon>
        <taxon>Lophotrochozoa</taxon>
        <taxon>Mollusca</taxon>
        <taxon>Bivalvia</taxon>
        <taxon>Autobranchia</taxon>
        <taxon>Heteroconchia</taxon>
        <taxon>Palaeoheterodonta</taxon>
        <taxon>Unionida</taxon>
        <taxon>Unionoidea</taxon>
        <taxon>Unionidae</taxon>
        <taxon>Ambleminae</taxon>
        <taxon>Lampsilini</taxon>
        <taxon>Potamilus</taxon>
    </lineage>
</organism>
<feature type="non-terminal residue" evidence="1">
    <location>
        <position position="109"/>
    </location>
</feature>
<name>A0AAE0WDI4_9BIVA</name>
<proteinExistence type="predicted"/>
<keyword evidence="2" id="KW-1185">Reference proteome</keyword>
<accession>A0AAE0WDI4</accession>
<gene>
    <name evidence="1" type="ORF">CHS0354_029990</name>
</gene>
<evidence type="ECO:0000313" key="2">
    <source>
        <dbReference type="Proteomes" id="UP001195483"/>
    </source>
</evidence>
<evidence type="ECO:0000313" key="1">
    <source>
        <dbReference type="EMBL" id="KAK3611338.1"/>
    </source>
</evidence>
<sequence length="109" mass="12181">MLILHNCRGGSHKFGIRPSIATTEYELLELTGVAWTLGSIKSFWTFARTTGRINIRETPKSKQRRQDLHKLQDNKGRLAGKRDLLRWWSGVGGGWVAGGEGCCVVCHCV</sequence>